<dbReference type="SUPFAM" id="SSF51445">
    <property type="entry name" value="(Trans)glycosidases"/>
    <property type="match status" value="1"/>
</dbReference>
<name>A0ABP6ZKH4_9ACTN</name>
<comment type="cofactor">
    <cofactor evidence="2">
        <name>Ca(2+)</name>
        <dbReference type="ChEBI" id="CHEBI:29108"/>
    </cofactor>
</comment>
<evidence type="ECO:0000256" key="9">
    <source>
        <dbReference type="ARBA" id="ARBA00023277"/>
    </source>
</evidence>
<keyword evidence="18" id="KW-1185">Reference proteome</keyword>
<gene>
    <name evidence="17" type="ORF">GCM10022236_11650</name>
</gene>
<organism evidence="17 18">
    <name type="scientific">Microlunatus ginsengisoli</name>
    <dbReference type="NCBI Taxonomy" id="363863"/>
    <lineage>
        <taxon>Bacteria</taxon>
        <taxon>Bacillati</taxon>
        <taxon>Actinomycetota</taxon>
        <taxon>Actinomycetes</taxon>
        <taxon>Propionibacteriales</taxon>
        <taxon>Propionibacteriaceae</taxon>
        <taxon>Microlunatus</taxon>
    </lineage>
</organism>
<evidence type="ECO:0000259" key="16">
    <source>
        <dbReference type="SMART" id="SM00642"/>
    </source>
</evidence>
<evidence type="ECO:0000256" key="11">
    <source>
        <dbReference type="RuleBase" id="RU003615"/>
    </source>
</evidence>
<dbReference type="PRINTS" id="PR00110">
    <property type="entry name" value="ALPHAAMYLASE"/>
</dbReference>
<evidence type="ECO:0000256" key="13">
    <source>
        <dbReference type="SAM" id="MobiDB-lite"/>
    </source>
</evidence>
<dbReference type="RefSeq" id="WP_344802305.1">
    <property type="nucleotide sequence ID" value="NZ_BAABAB010000007.1"/>
</dbReference>
<evidence type="ECO:0000256" key="2">
    <source>
        <dbReference type="ARBA" id="ARBA00001913"/>
    </source>
</evidence>
<evidence type="ECO:0000256" key="1">
    <source>
        <dbReference type="ARBA" id="ARBA00000548"/>
    </source>
</evidence>
<proteinExistence type="inferred from homology"/>
<accession>A0ABP6ZKH4</accession>
<evidence type="ECO:0000256" key="3">
    <source>
        <dbReference type="ARBA" id="ARBA00008061"/>
    </source>
</evidence>
<evidence type="ECO:0000313" key="18">
    <source>
        <dbReference type="Proteomes" id="UP001501490"/>
    </source>
</evidence>
<dbReference type="Gene3D" id="2.60.40.1180">
    <property type="entry name" value="Golgi alpha-mannosidase II"/>
    <property type="match status" value="1"/>
</dbReference>
<dbReference type="InterPro" id="IPR006046">
    <property type="entry name" value="Alpha_amylase"/>
</dbReference>
<sequence length="531" mass="56152">MQHARRRLLRRSALVSTVALTVGLSLGATGAGAQPGTGAGPAAVTAQSTSAPKLSSPDPGVMANLFEWNWTSVAKECTDVLGPAGYGGVQVAPPQDSVKRTKLGDGSDTILHPWWEVYQPVDYRLTSRMGSEAEFKSMVKTCRQAGVKVYVDAVINHMTGQGDTSYGGRTFERYAYSDLGVNHNASYANSDFHKYSGDCPSASGGIEDFNNLAQVRYCELVGLSDLRTDTTKVRKTLAAYLNKLLGYGVSGFRVDAAKHIGQPDLDAIYARLHNTVDGTRPLWALEVFGGGPGILSPQAFTSSGTVLGLDGVKQIRDAFKSYPDAHVGSIATLKVFGADSGLTPGGKTLSFVQNHDTERNGDALNYKDGARNILATQWLLASGYGTPQVYSAFTFSTNDDSPPATADGMVTNTDCSGGAWTCIDRNAGILGMVGWHNYVGKAQRQNWWDDGANVIAFGRGAKGWVAFNNGPEPKKITVQTGLSAGTYCDVVHGKKSGGSCTGPTITVRGNGKATVTVGATDAVAIQANRRV</sequence>
<keyword evidence="8" id="KW-0106">Calcium</keyword>
<dbReference type="EC" id="3.2.1.1" evidence="4 12"/>
<dbReference type="Pfam" id="PF00128">
    <property type="entry name" value="Alpha-amylase"/>
    <property type="match status" value="1"/>
</dbReference>
<feature type="signal peptide" evidence="14">
    <location>
        <begin position="1"/>
        <end position="33"/>
    </location>
</feature>
<dbReference type="InterPro" id="IPR006311">
    <property type="entry name" value="TAT_signal"/>
</dbReference>
<dbReference type="SUPFAM" id="SSF51011">
    <property type="entry name" value="Glycosyl hydrolase domain"/>
    <property type="match status" value="1"/>
</dbReference>
<dbReference type="InterPro" id="IPR017853">
    <property type="entry name" value="GH"/>
</dbReference>
<dbReference type="EMBL" id="BAABAB010000007">
    <property type="protein sequence ID" value="GAA3611567.1"/>
    <property type="molecule type" value="Genomic_DNA"/>
</dbReference>
<keyword evidence="9 12" id="KW-0119">Carbohydrate metabolism</keyword>
<dbReference type="SMART" id="SM00632">
    <property type="entry name" value="Aamy_C"/>
    <property type="match status" value="1"/>
</dbReference>
<evidence type="ECO:0000256" key="7">
    <source>
        <dbReference type="ARBA" id="ARBA00022801"/>
    </source>
</evidence>
<dbReference type="CDD" id="cd11317">
    <property type="entry name" value="AmyAc_bac_euk_AmyA"/>
    <property type="match status" value="1"/>
</dbReference>
<feature type="chain" id="PRO_5045516755" description="Alpha-amylase" evidence="14">
    <location>
        <begin position="34"/>
        <end position="531"/>
    </location>
</feature>
<evidence type="ECO:0000256" key="5">
    <source>
        <dbReference type="ARBA" id="ARBA00017303"/>
    </source>
</evidence>
<keyword evidence="14" id="KW-0732">Signal</keyword>
<comment type="catalytic activity">
    <reaction evidence="1 12">
        <text>Endohydrolysis of (1-&gt;4)-alpha-D-glucosidic linkages in polysaccharides containing three or more (1-&gt;4)-alpha-linked D-glucose units.</text>
        <dbReference type="EC" id="3.2.1.1"/>
    </reaction>
</comment>
<evidence type="ECO:0000256" key="6">
    <source>
        <dbReference type="ARBA" id="ARBA00022723"/>
    </source>
</evidence>
<dbReference type="InterPro" id="IPR031319">
    <property type="entry name" value="A-amylase_C"/>
</dbReference>
<evidence type="ECO:0000259" key="15">
    <source>
        <dbReference type="SMART" id="SM00632"/>
    </source>
</evidence>
<evidence type="ECO:0000256" key="14">
    <source>
        <dbReference type="SAM" id="SignalP"/>
    </source>
</evidence>
<protein>
    <recommendedName>
        <fullName evidence="5 12">Alpha-amylase</fullName>
        <ecNumber evidence="4 12">3.2.1.1</ecNumber>
    </recommendedName>
</protein>
<evidence type="ECO:0000256" key="4">
    <source>
        <dbReference type="ARBA" id="ARBA00012595"/>
    </source>
</evidence>
<keyword evidence="10 12" id="KW-0326">Glycosidase</keyword>
<dbReference type="SMART" id="SM00642">
    <property type="entry name" value="Aamy"/>
    <property type="match status" value="1"/>
</dbReference>
<feature type="domain" description="Glycosyl hydrolase family 13 catalytic" evidence="16">
    <location>
        <begin position="60"/>
        <end position="436"/>
    </location>
</feature>
<dbReference type="PANTHER" id="PTHR43447">
    <property type="entry name" value="ALPHA-AMYLASE"/>
    <property type="match status" value="1"/>
</dbReference>
<comment type="similarity">
    <text evidence="3 11">Belongs to the glycosyl hydrolase 13 family.</text>
</comment>
<reference evidence="18" key="1">
    <citation type="journal article" date="2019" name="Int. J. Syst. Evol. Microbiol.">
        <title>The Global Catalogue of Microorganisms (GCM) 10K type strain sequencing project: providing services to taxonomists for standard genome sequencing and annotation.</title>
        <authorList>
            <consortium name="The Broad Institute Genomics Platform"/>
            <consortium name="The Broad Institute Genome Sequencing Center for Infectious Disease"/>
            <person name="Wu L."/>
            <person name="Ma J."/>
        </authorList>
    </citation>
    <scope>NUCLEOTIDE SEQUENCE [LARGE SCALE GENOMIC DNA]</scope>
    <source>
        <strain evidence="18">JCM 16929</strain>
    </source>
</reference>
<keyword evidence="7 12" id="KW-0378">Hydrolase</keyword>
<dbReference type="Gene3D" id="3.20.20.80">
    <property type="entry name" value="Glycosidases"/>
    <property type="match status" value="1"/>
</dbReference>
<dbReference type="InterPro" id="IPR006047">
    <property type="entry name" value="GH13_cat_dom"/>
</dbReference>
<evidence type="ECO:0000256" key="10">
    <source>
        <dbReference type="ARBA" id="ARBA00023295"/>
    </source>
</evidence>
<evidence type="ECO:0000256" key="12">
    <source>
        <dbReference type="RuleBase" id="RU361134"/>
    </source>
</evidence>
<comment type="caution">
    <text evidence="17">The sequence shown here is derived from an EMBL/GenBank/DDBJ whole genome shotgun (WGS) entry which is preliminary data.</text>
</comment>
<dbReference type="Pfam" id="PF02806">
    <property type="entry name" value="Alpha-amylase_C"/>
    <property type="match status" value="1"/>
</dbReference>
<evidence type="ECO:0000256" key="8">
    <source>
        <dbReference type="ARBA" id="ARBA00022837"/>
    </source>
</evidence>
<dbReference type="Proteomes" id="UP001501490">
    <property type="component" value="Unassembled WGS sequence"/>
</dbReference>
<dbReference type="PROSITE" id="PS51318">
    <property type="entry name" value="TAT"/>
    <property type="match status" value="1"/>
</dbReference>
<keyword evidence="6" id="KW-0479">Metal-binding</keyword>
<feature type="region of interest" description="Disordered" evidence="13">
    <location>
        <begin position="31"/>
        <end position="56"/>
    </location>
</feature>
<dbReference type="InterPro" id="IPR013780">
    <property type="entry name" value="Glyco_hydro_b"/>
</dbReference>
<feature type="domain" description="Alpha-amylase C-terminal" evidence="15">
    <location>
        <begin position="445"/>
        <end position="530"/>
    </location>
</feature>
<evidence type="ECO:0000313" key="17">
    <source>
        <dbReference type="EMBL" id="GAA3611567.1"/>
    </source>
</evidence>
<dbReference type="InterPro" id="IPR006048">
    <property type="entry name" value="A-amylase/branching_C"/>
</dbReference>